<dbReference type="RefSeq" id="XP_977146.2">
    <property type="nucleotide sequence ID" value="XM_972053.2"/>
</dbReference>
<protein>
    <submittedName>
        <fullName evidence="3">F-box protein</fullName>
    </submittedName>
</protein>
<name>Q22M74_TETTS</name>
<feature type="compositionally biased region" description="Polar residues" evidence="2">
    <location>
        <begin position="15"/>
        <end position="31"/>
    </location>
</feature>
<feature type="compositionally biased region" description="Polar residues" evidence="2">
    <location>
        <begin position="72"/>
        <end position="82"/>
    </location>
</feature>
<gene>
    <name evidence="3" type="ORF">TTHERM_00037450</name>
</gene>
<keyword evidence="1" id="KW-0175">Coiled coil</keyword>
<organism evidence="3 4">
    <name type="scientific">Tetrahymena thermophila (strain SB210)</name>
    <dbReference type="NCBI Taxonomy" id="312017"/>
    <lineage>
        <taxon>Eukaryota</taxon>
        <taxon>Sar</taxon>
        <taxon>Alveolata</taxon>
        <taxon>Ciliophora</taxon>
        <taxon>Intramacronucleata</taxon>
        <taxon>Oligohymenophorea</taxon>
        <taxon>Hymenostomatida</taxon>
        <taxon>Tetrahymenina</taxon>
        <taxon>Tetrahymenidae</taxon>
        <taxon>Tetrahymena</taxon>
    </lineage>
</organism>
<reference evidence="4" key="1">
    <citation type="journal article" date="2006" name="PLoS Biol.">
        <title>Macronuclear genome sequence of the ciliate Tetrahymena thermophila, a model eukaryote.</title>
        <authorList>
            <person name="Eisen J.A."/>
            <person name="Coyne R.S."/>
            <person name="Wu M."/>
            <person name="Wu D."/>
            <person name="Thiagarajan M."/>
            <person name="Wortman J.R."/>
            <person name="Badger J.H."/>
            <person name="Ren Q."/>
            <person name="Amedeo P."/>
            <person name="Jones K.M."/>
            <person name="Tallon L.J."/>
            <person name="Delcher A.L."/>
            <person name="Salzberg S.L."/>
            <person name="Silva J.C."/>
            <person name="Haas B.J."/>
            <person name="Majoros W.H."/>
            <person name="Farzad M."/>
            <person name="Carlton J.M."/>
            <person name="Smith R.K. Jr."/>
            <person name="Garg J."/>
            <person name="Pearlman R.E."/>
            <person name="Karrer K.M."/>
            <person name="Sun L."/>
            <person name="Manning G."/>
            <person name="Elde N.C."/>
            <person name="Turkewitz A.P."/>
            <person name="Asai D.J."/>
            <person name="Wilkes D.E."/>
            <person name="Wang Y."/>
            <person name="Cai H."/>
            <person name="Collins K."/>
            <person name="Stewart B.A."/>
            <person name="Lee S.R."/>
            <person name="Wilamowska K."/>
            <person name="Weinberg Z."/>
            <person name="Ruzzo W.L."/>
            <person name="Wloga D."/>
            <person name="Gaertig J."/>
            <person name="Frankel J."/>
            <person name="Tsao C.-C."/>
            <person name="Gorovsky M.A."/>
            <person name="Keeling P.J."/>
            <person name="Waller R.F."/>
            <person name="Patron N.J."/>
            <person name="Cherry J.M."/>
            <person name="Stover N.A."/>
            <person name="Krieger C.J."/>
            <person name="del Toro C."/>
            <person name="Ryder H.F."/>
            <person name="Williamson S.C."/>
            <person name="Barbeau R.A."/>
            <person name="Hamilton E.P."/>
            <person name="Orias E."/>
        </authorList>
    </citation>
    <scope>NUCLEOTIDE SEQUENCE [LARGE SCALE GENOMIC DNA]</scope>
    <source>
        <strain evidence="4">SB210</strain>
    </source>
</reference>
<dbReference type="EMBL" id="GG662720">
    <property type="protein sequence ID" value="EAR86273.2"/>
    <property type="molecule type" value="Genomic_DNA"/>
</dbReference>
<feature type="region of interest" description="Disordered" evidence="2">
    <location>
        <begin position="1"/>
        <end position="31"/>
    </location>
</feature>
<dbReference type="InParanoid" id="Q22M74"/>
<dbReference type="Proteomes" id="UP000009168">
    <property type="component" value="Unassembled WGS sequence"/>
</dbReference>
<dbReference type="GeneID" id="7840485"/>
<evidence type="ECO:0000256" key="2">
    <source>
        <dbReference type="SAM" id="MobiDB-lite"/>
    </source>
</evidence>
<feature type="coiled-coil region" evidence="1">
    <location>
        <begin position="361"/>
        <end position="388"/>
    </location>
</feature>
<feature type="region of interest" description="Disordered" evidence="2">
    <location>
        <begin position="164"/>
        <end position="212"/>
    </location>
</feature>
<dbReference type="AlphaFoldDB" id="Q22M74"/>
<feature type="region of interest" description="Disordered" evidence="2">
    <location>
        <begin position="72"/>
        <end position="97"/>
    </location>
</feature>
<dbReference type="HOGENOM" id="CLU_258038_0_0_1"/>
<feature type="compositionally biased region" description="Polar residues" evidence="2">
    <location>
        <begin position="164"/>
        <end position="181"/>
    </location>
</feature>
<evidence type="ECO:0000256" key="1">
    <source>
        <dbReference type="SAM" id="Coils"/>
    </source>
</evidence>
<accession>Q22M74</accession>
<feature type="region of interest" description="Disordered" evidence="2">
    <location>
        <begin position="227"/>
        <end position="262"/>
    </location>
</feature>
<evidence type="ECO:0000313" key="3">
    <source>
        <dbReference type="EMBL" id="EAR86273.2"/>
    </source>
</evidence>
<dbReference type="KEGG" id="tet:TTHERM_00037450"/>
<feature type="compositionally biased region" description="Basic and acidic residues" evidence="2">
    <location>
        <begin position="1"/>
        <end position="13"/>
    </location>
</feature>
<sequence length="769" mass="89246">MQKESSKTAEKPKPAQTTIQKPSIISNSTQKTSLASNNLHKQANQVANQNNANSNIGKDQATNLFQKIQVSSTTKQNSTQAKSDIKKVPTNDSQSQKIQSIYLNQSLLKNPAQSNDLKKSDQKIPVEINDSKSLKTQTNNSNQPPQKKIIESNVLIQGNQKVAVPNNGSQSQKSQTIQAIQVPQKKQIESNSLQKNNQKTVTENDNSQSQNIQATQVNKTFQVKQTLNEPIKNDQKVTAEKNSQKQKSELQNEKDNLINSSSDNNLQQIAQINDEKKQKFISSKSKFLEIFGEVIINKIMSFFMIEDYVKAAAISRYFRKKVPQVLATLDYTKKFKQMNSSQYLEINQVGKNIVLNSISYNKLIKNSIQEIQKEMNEFQAKKKSAQEEVLLDIFTKSCNFFMKTNQNKSEIIKFILSAGIETVFQPLSQYFIQPSKTDLKVPQIQEESLNTPMIQLLKIICQYFNIQQSTNKEYLDNQRQGVRFYKLFQHISKVQKVKSKLIDKYERPIMYLRKDNNAFNYINKNTIQVILPFLNAQDIIKLCQVSKKMHQLIQTCCQNMLERLHEDRKQLLSENKISDDQAKAAMYLEHYTVFNYSCQGLIPSYYFQEPHLKELIYALWQLVKSEHSSGEIYINSKNPQNIPRYFQAGHNLYNANAQNISILDECLQKYTDDFVEKGELQEDYYRNNMILLQKYLKGIKLFIELNLNDETFPEIQNIYQGKIMKIDKQIYQYQKICKQKTELLSVFTFDFNQPFKEMRIKDIPRRLFD</sequence>
<feature type="compositionally biased region" description="Polar residues" evidence="2">
    <location>
        <begin position="189"/>
        <end position="212"/>
    </location>
</feature>
<proteinExistence type="predicted"/>
<evidence type="ECO:0000313" key="4">
    <source>
        <dbReference type="Proteomes" id="UP000009168"/>
    </source>
</evidence>
<keyword evidence="4" id="KW-1185">Reference proteome</keyword>
<feature type="compositionally biased region" description="Basic and acidic residues" evidence="2">
    <location>
        <begin position="231"/>
        <end position="256"/>
    </location>
</feature>